<evidence type="ECO:0000313" key="4">
    <source>
        <dbReference type="EnsemblMetazoa" id="tetur37g00450.1"/>
    </source>
</evidence>
<dbReference type="eggNOG" id="KOG3528">
    <property type="taxonomic scope" value="Eukaryota"/>
</dbReference>
<name>T1L416_TETUR</name>
<feature type="region of interest" description="Disordered" evidence="2">
    <location>
        <begin position="470"/>
        <end position="500"/>
    </location>
</feature>
<dbReference type="Gene3D" id="2.30.42.10">
    <property type="match status" value="1"/>
</dbReference>
<feature type="region of interest" description="Disordered" evidence="2">
    <location>
        <begin position="720"/>
        <end position="741"/>
    </location>
</feature>
<feature type="region of interest" description="Disordered" evidence="2">
    <location>
        <begin position="512"/>
        <end position="561"/>
    </location>
</feature>
<feature type="compositionally biased region" description="Low complexity" evidence="2">
    <location>
        <begin position="720"/>
        <end position="738"/>
    </location>
</feature>
<feature type="compositionally biased region" description="Low complexity" evidence="2">
    <location>
        <begin position="157"/>
        <end position="194"/>
    </location>
</feature>
<dbReference type="InterPro" id="IPR053004">
    <property type="entry name" value="MAGUK_Signaling_Regulators"/>
</dbReference>
<organism evidence="4 5">
    <name type="scientific">Tetranychus urticae</name>
    <name type="common">Two-spotted spider mite</name>
    <dbReference type="NCBI Taxonomy" id="32264"/>
    <lineage>
        <taxon>Eukaryota</taxon>
        <taxon>Metazoa</taxon>
        <taxon>Ecdysozoa</taxon>
        <taxon>Arthropoda</taxon>
        <taxon>Chelicerata</taxon>
        <taxon>Arachnida</taxon>
        <taxon>Acari</taxon>
        <taxon>Acariformes</taxon>
        <taxon>Trombidiformes</taxon>
        <taxon>Prostigmata</taxon>
        <taxon>Eleutherengona</taxon>
        <taxon>Raphignathae</taxon>
        <taxon>Tetranychoidea</taxon>
        <taxon>Tetranychidae</taxon>
        <taxon>Tetranychus</taxon>
    </lineage>
</organism>
<feature type="coiled-coil region" evidence="1">
    <location>
        <begin position="23"/>
        <end position="50"/>
    </location>
</feature>
<feature type="region of interest" description="Disordered" evidence="2">
    <location>
        <begin position="144"/>
        <end position="214"/>
    </location>
</feature>
<evidence type="ECO:0000256" key="2">
    <source>
        <dbReference type="SAM" id="MobiDB-lite"/>
    </source>
</evidence>
<feature type="compositionally biased region" description="Polar residues" evidence="2">
    <location>
        <begin position="512"/>
        <end position="534"/>
    </location>
</feature>
<dbReference type="Pfam" id="PF00595">
    <property type="entry name" value="PDZ"/>
    <property type="match status" value="1"/>
</dbReference>
<feature type="compositionally biased region" description="Polar residues" evidence="2">
    <location>
        <begin position="485"/>
        <end position="500"/>
    </location>
</feature>
<proteinExistence type="predicted"/>
<dbReference type="STRING" id="32264.T1L416"/>
<dbReference type="EMBL" id="CAEY01001062">
    <property type="status" value="NOT_ANNOTATED_CDS"/>
    <property type="molecule type" value="Genomic_DNA"/>
</dbReference>
<feature type="compositionally biased region" description="Polar residues" evidence="2">
    <location>
        <begin position="541"/>
        <end position="551"/>
    </location>
</feature>
<accession>T1L416</accession>
<feature type="compositionally biased region" description="Polar residues" evidence="2">
    <location>
        <begin position="195"/>
        <end position="214"/>
    </location>
</feature>
<dbReference type="GO" id="GO:0005886">
    <property type="term" value="C:plasma membrane"/>
    <property type="evidence" value="ECO:0007669"/>
    <property type="project" value="TreeGrafter"/>
</dbReference>
<evidence type="ECO:0000313" key="5">
    <source>
        <dbReference type="Proteomes" id="UP000015104"/>
    </source>
</evidence>
<dbReference type="SUPFAM" id="SSF50156">
    <property type="entry name" value="PDZ domain-like"/>
    <property type="match status" value="1"/>
</dbReference>
<reference evidence="4" key="2">
    <citation type="submission" date="2015-06" db="UniProtKB">
        <authorList>
            <consortium name="EnsemblMetazoa"/>
        </authorList>
    </citation>
    <scope>IDENTIFICATION</scope>
</reference>
<dbReference type="AlphaFoldDB" id="T1L416"/>
<feature type="coiled-coil region" evidence="1">
    <location>
        <begin position="79"/>
        <end position="113"/>
    </location>
</feature>
<evidence type="ECO:0000259" key="3">
    <source>
        <dbReference type="PROSITE" id="PS50106"/>
    </source>
</evidence>
<dbReference type="SMART" id="SM00228">
    <property type="entry name" value="PDZ"/>
    <property type="match status" value="1"/>
</dbReference>
<dbReference type="EnsemblMetazoa" id="tetur37g00450.1">
    <property type="protein sequence ID" value="tetur37g00450.1"/>
    <property type="gene ID" value="tetur37g00450"/>
</dbReference>
<feature type="compositionally biased region" description="Low complexity" evidence="2">
    <location>
        <begin position="474"/>
        <end position="484"/>
    </location>
</feature>
<evidence type="ECO:0000256" key="1">
    <source>
        <dbReference type="SAM" id="Coils"/>
    </source>
</evidence>
<dbReference type="InterPro" id="IPR036034">
    <property type="entry name" value="PDZ_sf"/>
</dbReference>
<dbReference type="HOGENOM" id="CLU_299429_0_0_1"/>
<dbReference type="PANTHER" id="PTHR46360:SF1">
    <property type="entry name" value="DISKS LARGE HOMOLOG 5"/>
    <property type="match status" value="1"/>
</dbReference>
<protein>
    <recommendedName>
        <fullName evidence="3">PDZ domain-containing protein</fullName>
    </recommendedName>
</protein>
<dbReference type="InterPro" id="IPR001478">
    <property type="entry name" value="PDZ"/>
</dbReference>
<dbReference type="PROSITE" id="PS50106">
    <property type="entry name" value="PDZ"/>
    <property type="match status" value="1"/>
</dbReference>
<reference evidence="5" key="1">
    <citation type="submission" date="2011-08" db="EMBL/GenBank/DDBJ databases">
        <authorList>
            <person name="Rombauts S."/>
        </authorList>
    </citation>
    <scope>NUCLEOTIDE SEQUENCE</scope>
    <source>
        <strain evidence="5">London</strain>
    </source>
</reference>
<feature type="region of interest" description="Disordered" evidence="2">
    <location>
        <begin position="629"/>
        <end position="673"/>
    </location>
</feature>
<feature type="compositionally biased region" description="Low complexity" evidence="2">
    <location>
        <begin position="348"/>
        <end position="359"/>
    </location>
</feature>
<feature type="coiled-coil region" evidence="1">
    <location>
        <begin position="219"/>
        <end position="323"/>
    </location>
</feature>
<keyword evidence="1" id="KW-0175">Coiled coil</keyword>
<feature type="domain" description="PDZ" evidence="3">
    <location>
        <begin position="902"/>
        <end position="980"/>
    </location>
</feature>
<dbReference type="GO" id="GO:0035331">
    <property type="term" value="P:negative regulation of hippo signaling"/>
    <property type="evidence" value="ECO:0007669"/>
    <property type="project" value="TreeGrafter"/>
</dbReference>
<keyword evidence="5" id="KW-1185">Reference proteome</keyword>
<sequence length="1002" mass="111916">MTDIFSCQSCGLEQRYKAILHKYDKVVKECAELQQSLAKVQSQRDEYIKEINRVITARLKATQDLSRMTEERNSAIQEYNLIMSERDTVHKEIEKLQEELADNQKKLSTLQEEKIVNLEQIDSLKRKITSVLIDRDRLSKKIQEDRVKYGDSEEDSISPLRSPSSSVNNTNSANNNNHNSHNQWDSSSSGISSSWKQTSMASIGSHGQSHLGSSRLGSMEQVNAEIELLRRQNERLQQELMYSHSEIETLKKERDDALEFKEKVSLERESMKTLCDRLRKERDRVVCDLAEALRDSDDMRRQLNDAQKELSELKEKVESDKGCGNIYKDQSCSSLSSTLSSPTHNANQQQQTSTSPTPTLLDRAYNKIYGDRRSRKTIDVSSGQEARETLALLDKVLADYSNQIKVAKKALDKSKKEKEKNGGTWPKYKGPQILSILEDEKLNGGSTMRSINRKGRKSLAVFNPITKPNDMFHNSLSQSNNSSNEITSGSTVSNRNESNNFSIYDEVNEPRSSASINDYHSHSLKSTPSNSSTPIPVGSILSPSEQISSTDLHPETVNRLDSYVSPRESNFYRSRGKAESIDYSVVSAQIQQHQERKIGDSNYRRVNNSAKLRPHSVHDVLSNAFGRTTLSLENPTPSSSSDHPHHHQQQSSHDSYRLPPSKPSLPISPNRTSGESLGIFRVAQPFNKRTIYTNPTHPLPAEPGANSNLDNHIYDLPTTTHSSTASSITTTNNNVNNTVRPMSLYQPNIPKLTVKDSHETSHYSNTSPTLSLSSCLKSDYSGLINVPRTSHHYVQASLHLPQTSMDAGIGYKSDENESDFISSYDGLSTFPKRSARIRIPSNPSVTSICSSGKLSTGSIDKVSSSAHSDRGSPLSFNVEWLSSGRRYRNANNLEPRPSDIRHIEIMRSSGPLGINISSVPAGVFVTTVAKESLAHQAGIQIGDQILEICGINMRNAVYDHAANILRQCGERLNLLVQYNPNKLVTNKQFTLSQSPISGHANQ</sequence>
<dbReference type="PANTHER" id="PTHR46360">
    <property type="entry name" value="DISKS LARGE HOMOLOG 5"/>
    <property type="match status" value="1"/>
</dbReference>
<dbReference type="Proteomes" id="UP000015104">
    <property type="component" value="Unassembled WGS sequence"/>
</dbReference>
<feature type="region of interest" description="Disordered" evidence="2">
    <location>
        <begin position="334"/>
        <end position="361"/>
    </location>
</feature>